<dbReference type="FunFam" id="3.40.50.300:FF:000997">
    <property type="entry name" value="Multidrug resistance-associated protein 1"/>
    <property type="match status" value="1"/>
</dbReference>
<dbReference type="PROSITE" id="PS50929">
    <property type="entry name" value="ABC_TM1F"/>
    <property type="match status" value="2"/>
</dbReference>
<feature type="transmembrane region" description="Helical" evidence="12">
    <location>
        <begin position="300"/>
        <end position="321"/>
    </location>
</feature>
<dbReference type="FunFam" id="3.40.50.300:FF:000610">
    <property type="entry name" value="Multidrug resistance-associated ABC transporter"/>
    <property type="match status" value="1"/>
</dbReference>
<evidence type="ECO:0000256" key="12">
    <source>
        <dbReference type="SAM" id="Phobius"/>
    </source>
</evidence>
<dbReference type="InterPro" id="IPR044746">
    <property type="entry name" value="ABCC_6TM_D1"/>
</dbReference>
<dbReference type="FunFam" id="1.20.1560.10:FF:000010">
    <property type="entry name" value="Multidrug resistance-associated ABC transporter"/>
    <property type="match status" value="1"/>
</dbReference>
<keyword evidence="6" id="KW-0677">Repeat</keyword>
<feature type="transmembrane region" description="Helical" evidence="12">
    <location>
        <begin position="487"/>
        <end position="508"/>
    </location>
</feature>
<proteinExistence type="inferred from homology"/>
<dbReference type="PANTHER" id="PTHR24223">
    <property type="entry name" value="ATP-BINDING CASSETTE SUB-FAMILY C"/>
    <property type="match status" value="1"/>
</dbReference>
<protein>
    <recommendedName>
        <fullName evidence="3">Probable ATP-dependent transporter ycf16</fullName>
    </recommendedName>
</protein>
<dbReference type="EMBL" id="NBIV01000125">
    <property type="protein sequence ID" value="PXF43436.1"/>
    <property type="molecule type" value="Genomic_DNA"/>
</dbReference>
<dbReference type="CDD" id="cd18603">
    <property type="entry name" value="ABC_6TM_MRP1_2_3_6_D2_like"/>
    <property type="match status" value="1"/>
</dbReference>
<evidence type="ECO:0000256" key="6">
    <source>
        <dbReference type="ARBA" id="ARBA00022737"/>
    </source>
</evidence>
<feature type="domain" description="ABC transmembrane type-1" evidence="14">
    <location>
        <begin position="260"/>
        <end position="543"/>
    </location>
</feature>
<dbReference type="GO" id="GO:0016887">
    <property type="term" value="F:ATP hydrolysis activity"/>
    <property type="evidence" value="ECO:0007669"/>
    <property type="project" value="InterPro"/>
</dbReference>
<dbReference type="GO" id="GO:0005524">
    <property type="term" value="F:ATP binding"/>
    <property type="evidence" value="ECO:0007669"/>
    <property type="project" value="UniProtKB-KW"/>
</dbReference>
<keyword evidence="4" id="KW-0813">Transport</keyword>
<evidence type="ECO:0000256" key="8">
    <source>
        <dbReference type="ARBA" id="ARBA00022840"/>
    </source>
</evidence>
<dbReference type="Proteomes" id="UP000247409">
    <property type="component" value="Unassembled WGS sequence"/>
</dbReference>
<evidence type="ECO:0000313" key="15">
    <source>
        <dbReference type="EMBL" id="PXF43436.1"/>
    </source>
</evidence>
<dbReference type="FunFam" id="1.20.1560.10:FF:000006">
    <property type="entry name" value="ATP-binding cassette, sub-family C (CFTR/MRP), member 9"/>
    <property type="match status" value="1"/>
</dbReference>
<accession>A0A2V3IMX8</accession>
<sequence length="1685" mass="185382">MPILLYLPLLLSTAYFLARILTAHPFIPPPPSSSFPRFSVLITALFIPLLLLLPHLLLTSTANRLYLLLSYIPPACLSLRHSLTAPHISSHHPYTLLSYPRLLLWRVDIALYLLALPFVLILQRATWLPLIITIASATVTTAIFFVHVHLLSTARVHTLSDLFASAFQPSHPPRVPETAPPTVRQASALSLLAFNWVTNTVVTGRQRPLESTDVIPLAPRFNCETSAARYLSPAWRAQLQRSRPSLLRALFNAFGLRLMLGGFLKLISDVFLFVSPMLLKSIISHLQSRREAQASSAKGILLACAMFGSYFAQLLVFNQYFNIMATMQALLRGSLVSAVFEKSCRLSPESRSLYTSGQIQNLMSNDSRTVADIVLYVHMVWSSAEQIVVAMLLLVQLLGWAPTFAGILFIISSMFVQSKLVGTIKNQRERASARTDERVKLVAEAIKGIKLVKLYAWELSFVKRILDVRAKELDLLRSISFLQATNSMLVTSIPTVLTIIAFSIYALNTGSLDAAVVFPSIALFNVIRPSLMFLPNILISTARAGASLSRLSDFLATEELTSLDQGDHAINQQLLELNKIDLASANAAFTWDPSISRACPTLSDVTFWIPQGKLVAVIGPTGSGKSTLLAGLLGEVPIIEGEAGIRKGRSISFCDQIPFIQNATVRENILFGKPFDGELYRTTIRVCNLLSDLKILPAGDLTEIGGRGVNLSGGQRSRVALARAVYSRADICFLDDPLSAVDAHVGKSIFQNCIASQLQGTTRVLTTNQIHYAASPEVDMVIVVKNGTVVEAGFRDELLSQDSEFSRMLKSTGEIGAAGASSRSDRDPNTDNSGFEHTQTLLREDAEIQKTIMAAEEKVSQVNESTPIAGTDGQKGYGAVQVGRLTEKETKQKGRVELAHYKTYLSGMGLKMWVPSIILCAIGAQIASLSVNVWLSDWSDQKDEQSTFFRLAVFLAFGLATVFVAGVSSFSLAFGSIRASVLLHEKLLLSVFGAPSSFFNSTPEGRLVNRFNSDIDKIDSSLSSTMQSLLRLTLNLAFTVGLILWVTPAFIFVVIPIAAMCLYVQEFYRKSSVDLRRLEALARSPLYSHFSETLDGVVTIRAFGDVPRTASINNKYTDELVTTTYASTFANRWLSIRLEGLGTILIFGATLLAVLTPADRTSAAMIGLVLSYTMQILGSMTWSVRQFTETESQLNAVERVAEYSNPPFPQEEKGGLEQFLKEKMGDRSTLSDNESTGLISKETAISLSQGLSQRKSRWPRKGRIVFQAVEMKYRDDLDPALKDVSFTVEPGEHVGIVGRTGAGKSSAIQSLFRLYELNKGQILIDGTSISSLRLFDLRSALGIIPQEPICFSGTIRSNLDMFKEHSDKEIQRALDACGLQDTMRNRVGLDFEIAENGSNLSVGQRQLLCLGRALLKDSQVLILDEATSSVSNATDEKIQATLRNEMEHCTILTVAHRLHTVMRHDKIIVMDRGRVAEIGSPSELLRRPSRFGDLVDETGPATASHLRYLASLPRRGGNNTASVDSGNVPTTNLGENDNLSVKLSTLPENGKSLRENVRAAFVQLRSALTEYQTDAWRDELILSRVEESEWKDYLQSLVFKLTVLADRLSTEGSSALRESDLSFGTGIPARSVDFLAEAIQEGDSRVEIPLRSERASPENSSSLPEMFSTKKSNQRSHEVTAYHNF</sequence>
<keyword evidence="16" id="KW-1185">Reference proteome</keyword>
<dbReference type="Gene3D" id="1.20.1560.10">
    <property type="entry name" value="ABC transporter type 1, transmembrane domain"/>
    <property type="match status" value="2"/>
</dbReference>
<feature type="domain" description="ABC transporter" evidence="13">
    <location>
        <begin position="1266"/>
        <end position="1497"/>
    </location>
</feature>
<comment type="similarity">
    <text evidence="2">Belongs to the ABC transporter superfamily. ABCC family. Conjugate transporter (TC 3.A.1.208) subfamily.</text>
</comment>
<feature type="transmembrane region" description="Helical" evidence="12">
    <location>
        <begin position="34"/>
        <end position="53"/>
    </location>
</feature>
<feature type="transmembrane region" description="Helical" evidence="12">
    <location>
        <begin position="947"/>
        <end position="975"/>
    </location>
</feature>
<feature type="transmembrane region" description="Helical" evidence="12">
    <location>
        <begin position="65"/>
        <end position="83"/>
    </location>
</feature>
<dbReference type="InterPro" id="IPR011527">
    <property type="entry name" value="ABC1_TM_dom"/>
</dbReference>
<feature type="transmembrane region" description="Helical" evidence="12">
    <location>
        <begin position="1140"/>
        <end position="1158"/>
    </location>
</feature>
<dbReference type="Pfam" id="PF00005">
    <property type="entry name" value="ABC_tran"/>
    <property type="match status" value="2"/>
</dbReference>
<gene>
    <name evidence="15" type="ORF">BWQ96_06826</name>
</gene>
<dbReference type="InterPro" id="IPR036640">
    <property type="entry name" value="ABC1_TM_sf"/>
</dbReference>
<dbReference type="SMART" id="SM00382">
    <property type="entry name" value="AAA"/>
    <property type="match status" value="2"/>
</dbReference>
<dbReference type="OrthoDB" id="6500128at2759"/>
<dbReference type="InterPro" id="IPR003439">
    <property type="entry name" value="ABC_transporter-like_ATP-bd"/>
</dbReference>
<dbReference type="CDD" id="cd03244">
    <property type="entry name" value="ABCC_MRP_domain2"/>
    <property type="match status" value="1"/>
</dbReference>
<dbReference type="STRING" id="448386.A0A2V3IMX8"/>
<dbReference type="PROSITE" id="PS00211">
    <property type="entry name" value="ABC_TRANSPORTER_1"/>
    <property type="match status" value="2"/>
</dbReference>
<dbReference type="Gene3D" id="3.40.50.300">
    <property type="entry name" value="P-loop containing nucleotide triphosphate hydrolases"/>
    <property type="match status" value="2"/>
</dbReference>
<evidence type="ECO:0000256" key="10">
    <source>
        <dbReference type="ARBA" id="ARBA00023136"/>
    </source>
</evidence>
<keyword evidence="7" id="KW-0547">Nucleotide-binding</keyword>
<evidence type="ECO:0000259" key="13">
    <source>
        <dbReference type="PROSITE" id="PS50893"/>
    </source>
</evidence>
<feature type="transmembrane region" description="Helical" evidence="12">
    <location>
        <begin position="1036"/>
        <end position="1064"/>
    </location>
</feature>
<evidence type="ECO:0000256" key="4">
    <source>
        <dbReference type="ARBA" id="ARBA00022448"/>
    </source>
</evidence>
<comment type="caution">
    <text evidence="15">The sequence shown here is derived from an EMBL/GenBank/DDBJ whole genome shotgun (WGS) entry which is preliminary data.</text>
</comment>
<evidence type="ECO:0000313" key="16">
    <source>
        <dbReference type="Proteomes" id="UP000247409"/>
    </source>
</evidence>
<feature type="compositionally biased region" description="Polar residues" evidence="11">
    <location>
        <begin position="830"/>
        <end position="840"/>
    </location>
</feature>
<evidence type="ECO:0000256" key="7">
    <source>
        <dbReference type="ARBA" id="ARBA00022741"/>
    </source>
</evidence>
<dbReference type="InterPro" id="IPR003593">
    <property type="entry name" value="AAA+_ATPase"/>
</dbReference>
<comment type="subcellular location">
    <subcellularLocation>
        <location evidence="1">Membrane</location>
        <topology evidence="1">Multi-pass membrane protein</topology>
    </subcellularLocation>
</comment>
<dbReference type="GO" id="GO:0016020">
    <property type="term" value="C:membrane"/>
    <property type="evidence" value="ECO:0007669"/>
    <property type="project" value="UniProtKB-SubCell"/>
</dbReference>
<keyword evidence="9 12" id="KW-1133">Transmembrane helix</keyword>
<evidence type="ECO:0000256" key="11">
    <source>
        <dbReference type="SAM" id="MobiDB-lite"/>
    </source>
</evidence>
<dbReference type="GO" id="GO:0140359">
    <property type="term" value="F:ABC-type transporter activity"/>
    <property type="evidence" value="ECO:0007669"/>
    <property type="project" value="InterPro"/>
</dbReference>
<dbReference type="SUPFAM" id="SSF52540">
    <property type="entry name" value="P-loop containing nucleoside triphosphate hydrolases"/>
    <property type="match status" value="2"/>
</dbReference>
<evidence type="ECO:0000259" key="14">
    <source>
        <dbReference type="PROSITE" id="PS50929"/>
    </source>
</evidence>
<evidence type="ECO:0000256" key="2">
    <source>
        <dbReference type="ARBA" id="ARBA00009726"/>
    </source>
</evidence>
<dbReference type="InterPro" id="IPR017871">
    <property type="entry name" value="ABC_transporter-like_CS"/>
</dbReference>
<dbReference type="InterPro" id="IPR050173">
    <property type="entry name" value="ABC_transporter_C-like"/>
</dbReference>
<name>A0A2V3IMX8_9FLOR</name>
<dbReference type="Pfam" id="PF00664">
    <property type="entry name" value="ABC_membrane"/>
    <property type="match status" value="2"/>
</dbReference>
<reference evidence="15 16" key="1">
    <citation type="journal article" date="2018" name="Mol. Biol. Evol.">
        <title>Analysis of the draft genome of the red seaweed Gracilariopsis chorda provides insights into genome size evolution in Rhodophyta.</title>
        <authorList>
            <person name="Lee J."/>
            <person name="Yang E.C."/>
            <person name="Graf L."/>
            <person name="Yang J.H."/>
            <person name="Qiu H."/>
            <person name="Zel Zion U."/>
            <person name="Chan C.X."/>
            <person name="Stephens T.G."/>
            <person name="Weber A.P.M."/>
            <person name="Boo G.H."/>
            <person name="Boo S.M."/>
            <person name="Kim K.M."/>
            <person name="Shin Y."/>
            <person name="Jung M."/>
            <person name="Lee S.J."/>
            <person name="Yim H.S."/>
            <person name="Lee J.H."/>
            <person name="Bhattacharya D."/>
            <person name="Yoon H.S."/>
        </authorList>
    </citation>
    <scope>NUCLEOTIDE SEQUENCE [LARGE SCALE GENOMIC DNA]</scope>
    <source>
        <strain evidence="15 16">SKKU-2015</strain>
        <tissue evidence="15">Whole body</tissue>
    </source>
</reference>
<feature type="transmembrane region" description="Helical" evidence="12">
    <location>
        <begin position="127"/>
        <end position="150"/>
    </location>
</feature>
<evidence type="ECO:0000256" key="3">
    <source>
        <dbReference type="ARBA" id="ARBA00014334"/>
    </source>
</evidence>
<feature type="compositionally biased region" description="Basic and acidic residues" evidence="11">
    <location>
        <begin position="1646"/>
        <end position="1656"/>
    </location>
</feature>
<keyword evidence="5 12" id="KW-0812">Transmembrane</keyword>
<feature type="region of interest" description="Disordered" evidence="11">
    <location>
        <begin position="814"/>
        <end position="840"/>
    </location>
</feature>
<dbReference type="SUPFAM" id="SSF90123">
    <property type="entry name" value="ABC transporter transmembrane region"/>
    <property type="match status" value="2"/>
</dbReference>
<keyword evidence="10 12" id="KW-0472">Membrane</keyword>
<feature type="transmembrane region" description="Helical" evidence="12">
    <location>
        <begin position="254"/>
        <end position="279"/>
    </location>
</feature>
<dbReference type="CDD" id="cd18579">
    <property type="entry name" value="ABC_6TM_ABCC_D1"/>
    <property type="match status" value="1"/>
</dbReference>
<feature type="domain" description="ABC transmembrane type-1" evidence="14">
    <location>
        <begin position="917"/>
        <end position="1192"/>
    </location>
</feature>
<feature type="compositionally biased region" description="Basic and acidic residues" evidence="11">
    <location>
        <begin position="1675"/>
        <end position="1685"/>
    </location>
</feature>
<feature type="transmembrane region" description="Helical" evidence="12">
    <location>
        <begin position="912"/>
        <end position="935"/>
    </location>
</feature>
<dbReference type="InterPro" id="IPR027417">
    <property type="entry name" value="P-loop_NTPase"/>
</dbReference>
<organism evidence="15 16">
    <name type="scientific">Gracilariopsis chorda</name>
    <dbReference type="NCBI Taxonomy" id="448386"/>
    <lineage>
        <taxon>Eukaryota</taxon>
        <taxon>Rhodophyta</taxon>
        <taxon>Florideophyceae</taxon>
        <taxon>Rhodymeniophycidae</taxon>
        <taxon>Gracilariales</taxon>
        <taxon>Gracilariaceae</taxon>
        <taxon>Gracilariopsis</taxon>
    </lineage>
</organism>
<evidence type="ECO:0000256" key="5">
    <source>
        <dbReference type="ARBA" id="ARBA00022692"/>
    </source>
</evidence>
<feature type="domain" description="ABC transporter" evidence="13">
    <location>
        <begin position="582"/>
        <end position="811"/>
    </location>
</feature>
<evidence type="ECO:0000256" key="9">
    <source>
        <dbReference type="ARBA" id="ARBA00022989"/>
    </source>
</evidence>
<feature type="transmembrane region" description="Helical" evidence="12">
    <location>
        <begin position="387"/>
        <end position="411"/>
    </location>
</feature>
<feature type="transmembrane region" description="Helical" evidence="12">
    <location>
        <begin position="103"/>
        <end position="122"/>
    </location>
</feature>
<dbReference type="CDD" id="cd03250">
    <property type="entry name" value="ABCC_MRP_domain1"/>
    <property type="match status" value="1"/>
</dbReference>
<dbReference type="PROSITE" id="PS50893">
    <property type="entry name" value="ABC_TRANSPORTER_2"/>
    <property type="match status" value="2"/>
</dbReference>
<feature type="region of interest" description="Disordered" evidence="11">
    <location>
        <begin position="1646"/>
        <end position="1685"/>
    </location>
</feature>
<evidence type="ECO:0000256" key="1">
    <source>
        <dbReference type="ARBA" id="ARBA00004141"/>
    </source>
</evidence>
<keyword evidence="8" id="KW-0067">ATP-binding</keyword>